<evidence type="ECO:0000313" key="4">
    <source>
        <dbReference type="Proteomes" id="UP001205311"/>
    </source>
</evidence>
<dbReference type="RefSeq" id="WP_253671869.1">
    <property type="nucleotide sequence ID" value="NZ_JAMTCP010000035.1"/>
</dbReference>
<keyword evidence="1" id="KW-1133">Transmembrane helix</keyword>
<dbReference type="InterPro" id="IPR005530">
    <property type="entry name" value="SPW"/>
</dbReference>
<feature type="transmembrane region" description="Helical" evidence="1">
    <location>
        <begin position="65"/>
        <end position="84"/>
    </location>
</feature>
<feature type="transmembrane region" description="Helical" evidence="1">
    <location>
        <begin position="39"/>
        <end position="58"/>
    </location>
</feature>
<dbReference type="Pfam" id="PF03779">
    <property type="entry name" value="SPW"/>
    <property type="match status" value="1"/>
</dbReference>
<dbReference type="Proteomes" id="UP001205311">
    <property type="component" value="Unassembled WGS sequence"/>
</dbReference>
<gene>
    <name evidence="3" type="ORF">LX15_004747</name>
</gene>
<reference evidence="3 4" key="1">
    <citation type="submission" date="2022-06" db="EMBL/GenBank/DDBJ databases">
        <title>Genomic Encyclopedia of Archaeal and Bacterial Type Strains, Phase II (KMG-II): from individual species to whole genera.</title>
        <authorList>
            <person name="Goeker M."/>
        </authorList>
    </citation>
    <scope>NUCLEOTIDE SEQUENCE [LARGE SCALE GENOMIC DNA]</scope>
    <source>
        <strain evidence="3 4">DSM 40477</strain>
    </source>
</reference>
<protein>
    <submittedName>
        <fullName evidence="3">SPW repeat-containing protein</fullName>
    </submittedName>
</protein>
<name>A0ABT1HZR7_STRSD</name>
<feature type="domain" description="SPW repeat-containing integral membrane" evidence="2">
    <location>
        <begin position="14"/>
        <end position="108"/>
    </location>
</feature>
<keyword evidence="1" id="KW-0812">Transmembrane</keyword>
<keyword evidence="1" id="KW-0472">Membrane</keyword>
<evidence type="ECO:0000259" key="2">
    <source>
        <dbReference type="Pfam" id="PF03779"/>
    </source>
</evidence>
<accession>A0ABT1HZR7</accession>
<organism evidence="3 4">
    <name type="scientific">Streptoalloteichus tenebrarius (strain ATCC 17920 / DSM 40477 / JCM 4838 / CBS 697.72 / NBRC 16177 / NCIMB 11028 / NRRL B-12390 / A12253. 1 / ISP 5477)</name>
    <name type="common">Streptomyces tenebrarius</name>
    <dbReference type="NCBI Taxonomy" id="1933"/>
    <lineage>
        <taxon>Bacteria</taxon>
        <taxon>Bacillati</taxon>
        <taxon>Actinomycetota</taxon>
        <taxon>Actinomycetes</taxon>
        <taxon>Pseudonocardiales</taxon>
        <taxon>Pseudonocardiaceae</taxon>
        <taxon>Streptoalloteichus</taxon>
    </lineage>
</organism>
<proteinExistence type="predicted"/>
<comment type="caution">
    <text evidence="3">The sequence shown here is derived from an EMBL/GenBank/DDBJ whole genome shotgun (WGS) entry which is preliminary data.</text>
</comment>
<sequence>MTRPVGTTKPWSRWQDWASVVLGVYTLLAPLWTDTNTSAMWTMIVFGALLAVTGLWSLAAPGSVVSEYSHVVLGVLLFLAPWVMRYSDYTQASWTSWIVGVLAVAVGLAAVPAANAAHRGVAGQH</sequence>
<dbReference type="EMBL" id="JAMTCP010000035">
    <property type="protein sequence ID" value="MCP2261027.1"/>
    <property type="molecule type" value="Genomic_DNA"/>
</dbReference>
<keyword evidence="4" id="KW-1185">Reference proteome</keyword>
<feature type="transmembrane region" description="Helical" evidence="1">
    <location>
        <begin position="96"/>
        <end position="117"/>
    </location>
</feature>
<evidence type="ECO:0000313" key="3">
    <source>
        <dbReference type="EMBL" id="MCP2261027.1"/>
    </source>
</evidence>
<evidence type="ECO:0000256" key="1">
    <source>
        <dbReference type="SAM" id="Phobius"/>
    </source>
</evidence>